<evidence type="ECO:0000313" key="2">
    <source>
        <dbReference type="EMBL" id="NNM72714.1"/>
    </source>
</evidence>
<keyword evidence="1" id="KW-1133">Transmembrane helix</keyword>
<name>A0A849I4T2_9HYPH</name>
<comment type="caution">
    <text evidence="2">The sequence shown here is derived from an EMBL/GenBank/DDBJ whole genome shotgun (WGS) entry which is preliminary data.</text>
</comment>
<reference evidence="2 3" key="1">
    <citation type="submission" date="2020-04" db="EMBL/GenBank/DDBJ databases">
        <title>Enterovirga sp. isolate from soil.</title>
        <authorList>
            <person name="Chea S."/>
            <person name="Kim D.-U."/>
        </authorList>
    </citation>
    <scope>NUCLEOTIDE SEQUENCE [LARGE SCALE GENOMIC DNA]</scope>
    <source>
        <strain evidence="2 3">DB1703</strain>
    </source>
</reference>
<evidence type="ECO:0000313" key="3">
    <source>
        <dbReference type="Proteomes" id="UP000564885"/>
    </source>
</evidence>
<sequence length="51" mass="5454">MMQKICRQISDGTASFSVMPMLAFLSGLSGVTVIELSRYPAARGSRAASIF</sequence>
<accession>A0A849I4T2</accession>
<keyword evidence="3" id="KW-1185">Reference proteome</keyword>
<evidence type="ECO:0000256" key="1">
    <source>
        <dbReference type="SAM" id="Phobius"/>
    </source>
</evidence>
<gene>
    <name evidence="2" type="ORF">HJG44_10010</name>
</gene>
<dbReference type="EMBL" id="JABEPP010000003">
    <property type="protein sequence ID" value="NNM72714.1"/>
    <property type="molecule type" value="Genomic_DNA"/>
</dbReference>
<keyword evidence="1" id="KW-0812">Transmembrane</keyword>
<dbReference type="AlphaFoldDB" id="A0A849I4T2"/>
<protein>
    <submittedName>
        <fullName evidence="2">Uncharacterized protein</fullName>
    </submittedName>
</protein>
<keyword evidence="1" id="KW-0472">Membrane</keyword>
<feature type="transmembrane region" description="Helical" evidence="1">
    <location>
        <begin position="12"/>
        <end position="34"/>
    </location>
</feature>
<proteinExistence type="predicted"/>
<dbReference type="Proteomes" id="UP000564885">
    <property type="component" value="Unassembled WGS sequence"/>
</dbReference>
<organism evidence="2 3">
    <name type="scientific">Enterovirga aerilata</name>
    <dbReference type="NCBI Taxonomy" id="2730920"/>
    <lineage>
        <taxon>Bacteria</taxon>
        <taxon>Pseudomonadati</taxon>
        <taxon>Pseudomonadota</taxon>
        <taxon>Alphaproteobacteria</taxon>
        <taxon>Hyphomicrobiales</taxon>
        <taxon>Methylobacteriaceae</taxon>
        <taxon>Enterovirga</taxon>
    </lineage>
</organism>